<gene>
    <name evidence="3" type="ORF">BN1211_1628</name>
    <name evidence="4" type="ORF">CYBJADRAFT_166601</name>
</gene>
<dbReference type="Proteomes" id="UP000094389">
    <property type="component" value="Unassembled WGS sequence"/>
</dbReference>
<reference evidence="3" key="1">
    <citation type="submission" date="2014-12" db="EMBL/GenBank/DDBJ databases">
        <authorList>
            <person name="Jaenicke S."/>
        </authorList>
    </citation>
    <scope>NUCLEOTIDE SEQUENCE [LARGE SCALE GENOMIC DNA]</scope>
    <source>
        <strain evidence="3">CBS1600</strain>
    </source>
</reference>
<feature type="region of interest" description="Disordered" evidence="1">
    <location>
        <begin position="171"/>
        <end position="209"/>
    </location>
</feature>
<evidence type="ECO:0000313" key="3">
    <source>
        <dbReference type="EMBL" id="CEP21514.1"/>
    </source>
</evidence>
<evidence type="ECO:0000313" key="6">
    <source>
        <dbReference type="Proteomes" id="UP000094389"/>
    </source>
</evidence>
<keyword evidence="6" id="KW-1185">Reference proteome</keyword>
<dbReference type="InterPro" id="IPR028012">
    <property type="entry name" value="Rua1_C"/>
</dbReference>
<accession>A0A0H5CBD6</accession>
<reference evidence="4 6" key="3">
    <citation type="journal article" date="2016" name="Proc. Natl. Acad. Sci. U.S.A.">
        <title>Comparative genomics of biotechnologically important yeasts.</title>
        <authorList>
            <person name="Riley R."/>
            <person name="Haridas S."/>
            <person name="Wolfe K.H."/>
            <person name="Lopes M.R."/>
            <person name="Hittinger C.T."/>
            <person name="Goeker M."/>
            <person name="Salamov A.A."/>
            <person name="Wisecaver J.H."/>
            <person name="Long T.M."/>
            <person name="Calvey C.H."/>
            <person name="Aerts A.L."/>
            <person name="Barry K.W."/>
            <person name="Choi C."/>
            <person name="Clum A."/>
            <person name="Coughlan A.Y."/>
            <person name="Deshpande S."/>
            <person name="Douglass A.P."/>
            <person name="Hanson S.J."/>
            <person name="Klenk H.-P."/>
            <person name="LaButti K.M."/>
            <person name="Lapidus A."/>
            <person name="Lindquist E.A."/>
            <person name="Lipzen A.M."/>
            <person name="Meier-Kolthoff J.P."/>
            <person name="Ohm R.A."/>
            <person name="Otillar R.P."/>
            <person name="Pangilinan J.L."/>
            <person name="Peng Y."/>
            <person name="Rokas A."/>
            <person name="Rosa C.A."/>
            <person name="Scheuner C."/>
            <person name="Sibirny A.A."/>
            <person name="Slot J.C."/>
            <person name="Stielow J.B."/>
            <person name="Sun H."/>
            <person name="Kurtzman C.P."/>
            <person name="Blackwell M."/>
            <person name="Grigoriev I.V."/>
            <person name="Jeffries T.W."/>
        </authorList>
    </citation>
    <scope>NUCLEOTIDE SEQUENCE [LARGE SCALE GENOMIC DNA]</scope>
    <source>
        <strain evidence="6">ATCC 18201 / CBS 1600 / BCRC 20928 / JCM 3617 / NBRC 0987 / NRRL Y-1542</strain>
        <strain evidence="4">NRRL Y-1542</strain>
    </source>
</reference>
<evidence type="ECO:0000313" key="4">
    <source>
        <dbReference type="EMBL" id="ODV74820.1"/>
    </source>
</evidence>
<feature type="compositionally biased region" description="Acidic residues" evidence="1">
    <location>
        <begin position="172"/>
        <end position="197"/>
    </location>
</feature>
<feature type="compositionally biased region" description="Polar residues" evidence="1">
    <location>
        <begin position="1"/>
        <end position="20"/>
    </location>
</feature>
<dbReference type="Proteomes" id="UP000038830">
    <property type="component" value="Unassembled WGS sequence"/>
</dbReference>
<accession>A0A1E4S5T1</accession>
<feature type="region of interest" description="Disordered" evidence="1">
    <location>
        <begin position="1"/>
        <end position="33"/>
    </location>
</feature>
<feature type="domain" description="Transcription regulator Rua1 C-terminal" evidence="2">
    <location>
        <begin position="311"/>
        <end position="410"/>
    </location>
</feature>
<feature type="compositionally biased region" description="Basic and acidic residues" evidence="1">
    <location>
        <begin position="198"/>
        <end position="209"/>
    </location>
</feature>
<name>A0A0H5CBD6_CYBJN</name>
<evidence type="ECO:0000259" key="2">
    <source>
        <dbReference type="Pfam" id="PF14616"/>
    </source>
</evidence>
<reference evidence="5" key="2">
    <citation type="journal article" date="2015" name="J. Biotechnol.">
        <title>The structure of the Cyberlindnera jadinii genome and its relation to Candida utilis analyzed by the occurrence of single nucleotide polymorphisms.</title>
        <authorList>
            <person name="Rupp O."/>
            <person name="Brinkrolf K."/>
            <person name="Buerth C."/>
            <person name="Kunigo M."/>
            <person name="Schneider J."/>
            <person name="Jaenicke S."/>
            <person name="Goesmann A."/>
            <person name="Puehler A."/>
            <person name="Jaeger K.-E."/>
            <person name="Ernst J.F."/>
        </authorList>
    </citation>
    <scope>NUCLEOTIDE SEQUENCE [LARGE SCALE GENOMIC DNA]</scope>
    <source>
        <strain evidence="5">ATCC 18201 / CBS 1600 / BCRC 20928 / JCM 3617 / NBRC 0987 / NRRL Y-1542</strain>
    </source>
</reference>
<organism evidence="3 5">
    <name type="scientific">Cyberlindnera jadinii (strain ATCC 18201 / CBS 1600 / BCRC 20928 / JCM 3617 / NBRC 0987 / NRRL Y-1542)</name>
    <name type="common">Torula yeast</name>
    <name type="synonym">Candida utilis</name>
    <dbReference type="NCBI Taxonomy" id="983966"/>
    <lineage>
        <taxon>Eukaryota</taxon>
        <taxon>Fungi</taxon>
        <taxon>Dikarya</taxon>
        <taxon>Ascomycota</taxon>
        <taxon>Saccharomycotina</taxon>
        <taxon>Saccharomycetes</taxon>
        <taxon>Phaffomycetales</taxon>
        <taxon>Phaffomycetaceae</taxon>
        <taxon>Cyberlindnera</taxon>
    </lineage>
</organism>
<dbReference type="OrthoDB" id="3981139at2759"/>
<protein>
    <recommendedName>
        <fullName evidence="2">Transcription regulator Rua1 C-terminal domain-containing protein</fullName>
    </recommendedName>
</protein>
<dbReference type="EMBL" id="KV453927">
    <property type="protein sequence ID" value="ODV74820.1"/>
    <property type="molecule type" value="Genomic_DNA"/>
</dbReference>
<sequence>MDQQYSSPVVGTQRGSQQWSPGPGASRVSDQPLREGLLSEIGNVAWAVGSDNDNDNDVTLGVVSSLLSSAVHSESSSTVSSPGECYSDSHVVRSSRSGHNVETVYMKPVVDPTLQQSLVETFSAMGFEYDSEIPSEDEDDDGKENSTSIGVLSGKSRVFPLQFLSNHCALNNDEEDESSDDGSLDDEDDDDLILDEEPPYKERNPKIPEQESTHCLPVNVLYKTNDNVKFIENIEDIDDKTWLPRYFQGHRIKRSPILKGSSQVEYKYNRRCPKSSNGCETRCCGFKERTSASFISNLTCWRYERRHCLTGRVERMCRLCRGQNWVLKADFETHLLLSHGVLQPPGLSPSLLPLPGSVFEISQKQWINRSVECPHCSQWIQLGQLPDGQLQYSKSQGLYFNYFLHILKAHQDVHS</sequence>
<dbReference type="AlphaFoldDB" id="A0A0H5CBD6"/>
<proteinExistence type="predicted"/>
<evidence type="ECO:0000313" key="5">
    <source>
        <dbReference type="Proteomes" id="UP000038830"/>
    </source>
</evidence>
<dbReference type="Pfam" id="PF14616">
    <property type="entry name" value="Rua1_C"/>
    <property type="match status" value="1"/>
</dbReference>
<evidence type="ECO:0000256" key="1">
    <source>
        <dbReference type="SAM" id="MobiDB-lite"/>
    </source>
</evidence>
<dbReference type="EMBL" id="CDQK01000002">
    <property type="protein sequence ID" value="CEP21514.1"/>
    <property type="molecule type" value="Genomic_DNA"/>
</dbReference>